<comment type="caution">
    <text evidence="3">The sequence shown here is derived from an EMBL/GenBank/DDBJ whole genome shotgun (WGS) entry which is preliminary data.</text>
</comment>
<evidence type="ECO:0000313" key="4">
    <source>
        <dbReference type="Proteomes" id="UP001187531"/>
    </source>
</evidence>
<keyword evidence="1" id="KW-0812">Transmembrane</keyword>
<sequence>MLNLFGYVLVCAVGMVASMSINGQHDLGSPLRVAQCRAHCLGKFVKQGKLDDTCLQDPDCFMCWENCAVLQDSFPFWSMMCNQPRLCFPGCQEACAFHRNNPLDAAQKDPVIPTMGEPAIKLTGDLAEWPKKDKKKIVYVLIQKESPDIWHQLAQTTEERFILPPKSSHNLRILVVGREGFLGYYRPEEKELRGATVLSRPNHWSLKEVSLIHQRVLVIAEVAWPAQRTGEKRVKNIENEEDADYLVTWEVDGGGLKGHLYTDATSVTLSLWPETVYHIQVELVNSLVNQQERSESLTIDTRKAPLVTSDERVAPAAPLVNKLESTEDGSRVEAMVVLVTVVGICLIIFMIFAATFLRRRKLQSKSEMGSSSDLRSDFDSTESKYCPEIVCARTLLPIVVPALPTALSSPNSDNLPKT</sequence>
<feature type="chain" id="PRO_5041668642" evidence="2">
    <location>
        <begin position="19"/>
        <end position="418"/>
    </location>
</feature>
<keyword evidence="1" id="KW-1133">Transmembrane helix</keyword>
<protein>
    <submittedName>
        <fullName evidence="3">Uncharacterized protein</fullName>
    </submittedName>
</protein>
<keyword evidence="4" id="KW-1185">Reference proteome</keyword>
<keyword evidence="1" id="KW-0472">Membrane</keyword>
<feature type="transmembrane region" description="Helical" evidence="1">
    <location>
        <begin position="334"/>
        <end position="357"/>
    </location>
</feature>
<evidence type="ECO:0000256" key="1">
    <source>
        <dbReference type="SAM" id="Phobius"/>
    </source>
</evidence>
<dbReference type="EMBL" id="JAVRJZ010000019">
    <property type="protein sequence ID" value="KAK2707500.1"/>
    <property type="molecule type" value="Genomic_DNA"/>
</dbReference>
<name>A0AA88H8U0_ARTSF</name>
<feature type="signal peptide" evidence="2">
    <location>
        <begin position="1"/>
        <end position="18"/>
    </location>
</feature>
<gene>
    <name evidence="3" type="ORF">QYM36_015264</name>
</gene>
<organism evidence="3 4">
    <name type="scientific">Artemia franciscana</name>
    <name type="common">Brine shrimp</name>
    <name type="synonym">Artemia sanfranciscana</name>
    <dbReference type="NCBI Taxonomy" id="6661"/>
    <lineage>
        <taxon>Eukaryota</taxon>
        <taxon>Metazoa</taxon>
        <taxon>Ecdysozoa</taxon>
        <taxon>Arthropoda</taxon>
        <taxon>Crustacea</taxon>
        <taxon>Branchiopoda</taxon>
        <taxon>Anostraca</taxon>
        <taxon>Artemiidae</taxon>
        <taxon>Artemia</taxon>
    </lineage>
</organism>
<evidence type="ECO:0000313" key="3">
    <source>
        <dbReference type="EMBL" id="KAK2707500.1"/>
    </source>
</evidence>
<evidence type="ECO:0000256" key="2">
    <source>
        <dbReference type="SAM" id="SignalP"/>
    </source>
</evidence>
<dbReference type="AlphaFoldDB" id="A0AA88H8U0"/>
<accession>A0AA88H8U0</accession>
<reference evidence="3" key="1">
    <citation type="submission" date="2023-07" db="EMBL/GenBank/DDBJ databases">
        <title>Chromosome-level genome assembly of Artemia franciscana.</title>
        <authorList>
            <person name="Jo E."/>
        </authorList>
    </citation>
    <scope>NUCLEOTIDE SEQUENCE</scope>
    <source>
        <tissue evidence="3">Whole body</tissue>
    </source>
</reference>
<dbReference type="Proteomes" id="UP001187531">
    <property type="component" value="Unassembled WGS sequence"/>
</dbReference>
<keyword evidence="2" id="KW-0732">Signal</keyword>
<proteinExistence type="predicted"/>